<gene>
    <name evidence="2" type="ORF">WISP_77131</name>
</gene>
<proteinExistence type="predicted"/>
<comment type="caution">
    <text evidence="2">The sequence shown here is derived from an EMBL/GenBank/DDBJ whole genome shotgun (WGS) entry which is preliminary data.</text>
</comment>
<keyword evidence="3" id="KW-1185">Reference proteome</keyword>
<feature type="compositionally biased region" description="Basic and acidic residues" evidence="1">
    <location>
        <begin position="58"/>
        <end position="69"/>
    </location>
</feature>
<organism evidence="2 3">
    <name type="scientific">Willisornis vidua</name>
    <name type="common">Xingu scale-backed antbird</name>
    <dbReference type="NCBI Taxonomy" id="1566151"/>
    <lineage>
        <taxon>Eukaryota</taxon>
        <taxon>Metazoa</taxon>
        <taxon>Chordata</taxon>
        <taxon>Craniata</taxon>
        <taxon>Vertebrata</taxon>
        <taxon>Euteleostomi</taxon>
        <taxon>Archelosauria</taxon>
        <taxon>Archosauria</taxon>
        <taxon>Dinosauria</taxon>
        <taxon>Saurischia</taxon>
        <taxon>Theropoda</taxon>
        <taxon>Coelurosauria</taxon>
        <taxon>Aves</taxon>
        <taxon>Neognathae</taxon>
        <taxon>Neoaves</taxon>
        <taxon>Telluraves</taxon>
        <taxon>Australaves</taxon>
        <taxon>Passeriformes</taxon>
        <taxon>Thamnophilidae</taxon>
        <taxon>Willisornis</taxon>
    </lineage>
</organism>
<protein>
    <submittedName>
        <fullName evidence="2">Uncharacterized protein</fullName>
    </submittedName>
</protein>
<evidence type="ECO:0000313" key="3">
    <source>
        <dbReference type="Proteomes" id="UP001145742"/>
    </source>
</evidence>
<accession>A0ABQ9DBQ5</accession>
<dbReference type="Proteomes" id="UP001145742">
    <property type="component" value="Unassembled WGS sequence"/>
</dbReference>
<reference evidence="2" key="1">
    <citation type="submission" date="2019-10" db="EMBL/GenBank/DDBJ databases">
        <authorList>
            <person name="Soares A.E.R."/>
            <person name="Aleixo A."/>
            <person name="Schneider P."/>
            <person name="Miyaki C.Y."/>
            <person name="Schneider M.P."/>
            <person name="Mello C."/>
            <person name="Vasconcelos A.T.R."/>
        </authorList>
    </citation>
    <scope>NUCLEOTIDE SEQUENCE</scope>
    <source>
        <tissue evidence="2">Muscle</tissue>
    </source>
</reference>
<sequence length="131" mass="15127">MEIQEYSLASQRFNSVLLDLEDLIAVRIMPVEKQTDLRGHFLKQEHLWNSNTSSCRVGTEEEERKEPERSMTNASVVQTDLNLTTDFNYAMDWLNSDPTEIRLQGGGEGYYRLLSYHSTFQSNSDQALECI</sequence>
<evidence type="ECO:0000256" key="1">
    <source>
        <dbReference type="SAM" id="MobiDB-lite"/>
    </source>
</evidence>
<dbReference type="EMBL" id="WHWB01033933">
    <property type="protein sequence ID" value="KAJ7415637.1"/>
    <property type="molecule type" value="Genomic_DNA"/>
</dbReference>
<evidence type="ECO:0000313" key="2">
    <source>
        <dbReference type="EMBL" id="KAJ7415637.1"/>
    </source>
</evidence>
<name>A0ABQ9DBQ5_9PASS</name>
<feature type="region of interest" description="Disordered" evidence="1">
    <location>
        <begin position="52"/>
        <end position="73"/>
    </location>
</feature>